<accession>V7PCF2</accession>
<dbReference type="PANTHER" id="PTHR10048">
    <property type="entry name" value="PHOSPHATIDYLINOSITOL KINASE"/>
    <property type="match status" value="1"/>
</dbReference>
<dbReference type="EMBL" id="KI635815">
    <property type="protein sequence ID" value="ETB56670.1"/>
    <property type="molecule type" value="Genomic_DNA"/>
</dbReference>
<organism evidence="6 7">
    <name type="scientific">Plasmodium yoelii 17X</name>
    <dbReference type="NCBI Taxonomy" id="1323249"/>
    <lineage>
        <taxon>Eukaryota</taxon>
        <taxon>Sar</taxon>
        <taxon>Alveolata</taxon>
        <taxon>Apicomplexa</taxon>
        <taxon>Aconoidasida</taxon>
        <taxon>Haemosporida</taxon>
        <taxon>Plasmodiidae</taxon>
        <taxon>Plasmodium</taxon>
        <taxon>Plasmodium (Vinckeia)</taxon>
    </lineage>
</organism>
<dbReference type="Gene3D" id="3.30.1010.10">
    <property type="entry name" value="Phosphatidylinositol 3-kinase Catalytic Subunit, Chain A, domain 4"/>
    <property type="match status" value="1"/>
</dbReference>
<dbReference type="PANTHER" id="PTHR10048:SF22">
    <property type="entry name" value="PHOSPHATIDYLINOSITOL 4-KINASE BETA"/>
    <property type="match status" value="1"/>
</dbReference>
<dbReference type="GO" id="GO:0048015">
    <property type="term" value="P:phosphatidylinositol-mediated signaling"/>
    <property type="evidence" value="ECO:0007669"/>
    <property type="project" value="TreeGrafter"/>
</dbReference>
<feature type="transmembrane region" description="Helical" evidence="4">
    <location>
        <begin position="4463"/>
        <end position="4486"/>
    </location>
</feature>
<dbReference type="Gene3D" id="1.10.1070.11">
    <property type="entry name" value="Phosphatidylinositol 3-/4-kinase, catalytic domain"/>
    <property type="match status" value="1"/>
</dbReference>
<reference evidence="6 7" key="1">
    <citation type="submission" date="2013-11" db="EMBL/GenBank/DDBJ databases">
        <title>The Genome Sequence of Plasmodium yoelii 17X.</title>
        <authorList>
            <consortium name="The Broad Institute Genomics Platform"/>
            <consortium name="The Broad Institute Genome Sequencing Center for Infectious Disease"/>
            <person name="Neafsey D."/>
            <person name="Adams J."/>
            <person name="Walker B."/>
            <person name="Young S.K."/>
            <person name="Zeng Q."/>
            <person name="Gargeya S."/>
            <person name="Fitzgerald M."/>
            <person name="Haas B."/>
            <person name="Abouelleil A."/>
            <person name="Alvarado L."/>
            <person name="Chapman S.B."/>
            <person name="Gainer-Dewar J."/>
            <person name="Goldberg J."/>
            <person name="Griggs A."/>
            <person name="Gujja S."/>
            <person name="Hansen M."/>
            <person name="Howarth C."/>
            <person name="Imamovic A."/>
            <person name="Ireland A."/>
            <person name="Larimer J."/>
            <person name="McCowan C."/>
            <person name="Murphy C."/>
            <person name="Pearson M."/>
            <person name="Poon T.W."/>
            <person name="Priest M."/>
            <person name="Roberts A."/>
            <person name="Saif S."/>
            <person name="Shea T."/>
            <person name="Sykes S."/>
            <person name="Wortman J."/>
            <person name="Nusbaum C."/>
            <person name="Birren B."/>
        </authorList>
    </citation>
    <scope>NUCLEOTIDE SEQUENCE [LARGE SCALE GENOMIC DNA]</scope>
    <source>
        <strain evidence="6 7">17X</strain>
    </source>
</reference>
<feature type="compositionally biased region" description="Basic residues" evidence="3">
    <location>
        <begin position="3540"/>
        <end position="3551"/>
    </location>
</feature>
<dbReference type="InterPro" id="IPR036940">
    <property type="entry name" value="PI3/4_kinase_cat_sf"/>
</dbReference>
<keyword evidence="4" id="KW-0472">Membrane</keyword>
<dbReference type="SUPFAM" id="SSF56112">
    <property type="entry name" value="Protein kinase-like (PK-like)"/>
    <property type="match status" value="1"/>
</dbReference>
<feature type="domain" description="PI3K/PI4K catalytic" evidence="5">
    <location>
        <begin position="4232"/>
        <end position="4623"/>
    </location>
</feature>
<feature type="transmembrane region" description="Helical" evidence="4">
    <location>
        <begin position="1992"/>
        <end position="2010"/>
    </location>
</feature>
<dbReference type="PROSITE" id="PS50290">
    <property type="entry name" value="PI3_4_KINASE_3"/>
    <property type="match status" value="1"/>
</dbReference>
<feature type="compositionally biased region" description="Basic residues" evidence="3">
    <location>
        <begin position="3497"/>
        <end position="3514"/>
    </location>
</feature>
<dbReference type="GO" id="GO:0004430">
    <property type="term" value="F:1-phosphatidylinositol 4-kinase activity"/>
    <property type="evidence" value="ECO:0007669"/>
    <property type="project" value="TreeGrafter"/>
</dbReference>
<evidence type="ECO:0000313" key="7">
    <source>
        <dbReference type="Proteomes" id="UP000018538"/>
    </source>
</evidence>
<evidence type="ECO:0000256" key="3">
    <source>
        <dbReference type="SAM" id="MobiDB-lite"/>
    </source>
</evidence>
<feature type="compositionally biased region" description="Low complexity" evidence="3">
    <location>
        <begin position="3400"/>
        <end position="3411"/>
    </location>
</feature>
<feature type="compositionally biased region" description="Basic and acidic residues" evidence="3">
    <location>
        <begin position="3486"/>
        <end position="3496"/>
    </location>
</feature>
<sequence length="4638" mass="558746">MGKYEIEKKYKVLKENNILNIFKYVNCEKNESKEKIGILYYLCNVFEERHIVLNDQILQTYLNLLKIFEEYLIQIYKKKISLIKKNKRYYNEKELELEFSTSLSILIQKFSYIILHISYFISLNNKCKKSPILRLYIYYIHVLTFIILQKYMEINEKYRYKRILYLCYTNLLLQFLMNIYNLKLYETISEDIFYIISKYILLIINTFRNIKKNKDSERLFICFYDYTYKVIEMFVWKYIIIVNKNKKGNCYDKLINYYKNLISFLYSYIEKLKIVKGVDKYILFNKKKIYNNFTLLSIIKNTIDIHFFGNTFIFSINDNKFPDFELKKNKNKNKNVIINETKKTSQDKHNKIVEDKENVNFSKIRKKIDDNNISMINEDKKNVKKKDEDKIAKRIFLNINNEVIKNIILLKILKLSEILLLKNGRLYLNLYIHCLINNVSNLTIKEIYDTLQDIKIVDTNVCMYYRFLNLFEYYLNIYFYIININKIDNIKNKDNHNKYPVYSNMIKNVIFYLYEMYMLFILLLSSDNKFVAFFFKYINNEMKNNENDVQTKNCNTKILKNGFYFIRNILHITMYDNCICVNNLTLLIVDLIFMSNSIYYFPVLKCLYKNNEKLNLFIENKMLRYFKKTKVLVNINKKNIYFNEKYKDMTLDKFKDYILYTKNMNIISNNYFDMINISGLNICVDMKMDFHLYINNYIRSFILFSEKKANYNMLRVIQHNRDKNISDVASLSLENEYNKNGEGKNGEGKNGEGKNGEGKNGEDKNGEDKNGEDKNGEDKNGEDNEYRNGEIYENEIKRNKDICINKKLKNVSFFNNINTSKSKDNNVDKIYSSLIIQEGNIKCRDRNLKDECYTKLYFSFLANNILSKIMKNKKNSYYYSEVQNNCQNYLGIYINKLQYYCNNIFNCKYIFYCNLSNCIKKIFLEKKNNSKSSNNNVLWNIYSFDNRQVNLNKHNNEVLLNHKSFYIKGIKKKMNFSRYDILNNMINYKSSYFDNENYYFNFLFNIKYIQNLNDNINDYFLLKKKQTHRNAIFNINLNIKDKIKEKMKTIRNDIFYDSNNNFLEKSFEDNIKINNESINKSILSELFLKEEWSYNGFYRTKKKYSENYLLSFLFLNYNYCIYNYKSKSCLQKFLLLILKYFKKIITHINIYKYICATLLFLTSYLEKKPLPYLDLFMIINNVSSDISFGFLEKHNELNRLRKEIKMHLDVNITDASNSNQGDNTYKSSNNITNENFDNLFEEKKEHYSSKKIYGMKNISLLSQISKQKKKKKGVKIKYEDKKGNINNKERNDILFDKSNDSFKKISLNQILVNRITREYIYIKKNVLKNMKNCKNNNLKTKNEENDDKYLIFCKGDYKIILKILLNIVDNIKIYIFSNIFHYLYKNRINYSKYISLLSLYFYKIYFTMFYLEVYKKDISNKNVIETIKNKLIEITPVLCIKYMNIYNINNICKIEILKIIKEEKNEKRKNKNNSESKEINLTNDDFDKLYVLIIYYIESIRKKENILFSLYLLLDKYIFRNKYIHKNIKQLVNYRIFVFLYDMNKFYDYNYIFTTMFILMNIMSYNKFIRNYIYYIFDYVFKSKINVIYDCRFLVCFLKNLEKSSLDYAFSKILIQEDKQFKNLIKRKKANLIKIIYKVNLYITINYLLFLKMLNCCKFFLYLYSYFFYEFYILCVKKYTKKYESNHFNYSAINNSINKKQCSFSKKNKKSQISSVSRKEKMTSDGLKVESSFRHNIEANKCEKGSDIHLKEANSMCVNIIDDKNKHVNDLFFKKSYSPKFMGNKTYKYDVDVKRSESDSIVGIERINSHIRIKKKNEYSFNCDVKNEKNDKEWVNESKCVLKNGKKYMKRNNANNNSSLKYIKKYKYDKKISNFITRSYYDRENIKYEEKGIRRKNIIFIDRRYEKGEVVKNEKRRAIISKKNKKNNAIFLGGNKEFDELGNKENNDNDISYLKIIKKVRGSKTYIYNVYDIKIGKPVIHNKKYFKEYINVINYVMCIFLATNITNLNMNMLNNYYIYIISKIIKKNFKFYFSYFYYIIFKKKNNRYKNIYNINFYNILNNTCKKKIDVCKISIKNKYIYVLNTLSSMLCVYNYKYAFFNYYFIYFYKIVKMMAMFSVKSILISNILIDTYNDAIYKDKDSNGSKEIDYINKNSSNKYNKNINYYHKFYYISSEENNNKINEIEDDMSSFISEINNNYSIKKVLQYPEHINGINVINKSYNKDRDENRVIEKNEKNESHRNKNKKKCKKNNSLFLNKDNKNYIDSDIIMIKWYIFYFLKEEESLIKYNLKNSKLTSKIVLDKYIKHINNVMLLYVMVNYMILIYKNISLNKRHIIKNKLEKLDYYNYYLMKKIVNIYFLNIPYLCNYLIVAFEFFSNFCNTFLCINYDSFGLTNQIKLIFKNHYMYYLSNFSNKIKNLKTYYHVNYYKSRNLYFYNYKKKPDKLFESIKEVEEGNKEHIDSNTPNVIKVGNTEDQSYVNFENNRDNINNYNNLHSNIYYSEEDVKNDLPCRYDKIEKNYNEIKSDENKYEIEYDNCVSDYDDYIYKDCFFELKDILKKGIKIYINNLYSRSIKNLYYFLDFFNDTTCSIQFLNLYLYENVKIKDIYNNINFEGLNNIYLYNSKVLKIDYYFISLTFLILIRIFNFASNFFHSSNYFVQLYSKYKYNYFLYNSTAHKYFLFYNIYFFLTNKNPENKEGLLNFKINKDIINLCISDIFYFNKLLLQKCFMYLSFFFHNFNHILNDIYCVNCLNKYSVGCYDQNASPIELCKSHEINGNKEKNIFKKTKRIVNNNIGNNISNYYGSSIEKGNNKFDENIVYKKNVENKLNNKNDEYYYGMYCDNTKENVIDKVVNINDDMKYEKNDKLKNSYICGNIEHENDTKKIIKCNSKEYNRFNKQNISNIEKKESVVSQTKRNNIVSYFKNKFNTLMRHHENEKDSSYIMHKNVDKNLYNDEISHINSVSNKNSKIKLDEYPNGIKNCYNKDNNVNTVYDKNKEHEDSSTNFSNNDRKNDLVLLKAYKNMLNYKKINKKRLYDYMLEEELRCTCINKYVYICNLIYNCLIYIFEMKLKCKGMNKKHNIIPFNIFKNKKKKNKKTKMENLASYNNNNNQIIINTKFFGNVDFTILNILYMSENIYMNLYKCKLFTDMCIFNNIKYTCMENKEVKKKDSYKKSKIKILKNDTKVTNKINNKSINKANLNSNDDISDNHSVPFLVKTSSSYTSSNKLNESECSEQNYKSFKNIYSNEKINYDDVKDRKNNYNSILEKTDKPNKKRKKLSNYFRKKKQDENKNLLSIYNEKVNKKKENKTLKNHENDIDDIPIQYNNKKTKEVIYQGESNINDKECSLTCGLLLDPKKQNTSSYTHNMEKNIFINNINTSQKKQSKKKKKKYLLLRRDNSNGKNKLGNKSINDNTSINSKLCNNGQNIYEETNENYDYFDIENEDIKMGNKKKAKIVTMKSNRIEMAVKNMVTKEKGKKNVKGNKNIKMEKENEKSKNKNKKLKKKNRKKKKKKSIHDYENMYNVNVKGKWNIRKLFFNKNKNKNNNNKKKNSNQSNINDNMKINNLFVKYKPRNVKNNILNKLLKINIGDKEENIERIKNLLITFYSNNNEKKINNYIQNIFNYTSLYSNFNVFYKRNIEILDYKTKVGNSLIKLLYSISYKHNISIFYKICKKIEYIYNYLNLSFYNDLFNMNTKDINDRINKYSLFMLIKYLKYHMHNNKELFNIFITKIINFINHNIHNISEFLCMYKYNDLLNIINHYIVSTNINDMLTLNKYNIFLLGGNKILYVPVSNILFLYCNELSLNDVMKILYSHPQYSLFIKSVAVNALLYSYKKNTITNVIYLQLFEYLKVDLGNRIFFFIVFFSFQSFRFLYTFFMNMHTYMNDEFLGHLSYYENLKNKRESCIIPIDGYDNNLLSICDDNIENCLLFNKDLFEKRKRNIFKDILLLWPWRKQEKNDISNEYKNNKNIVTNNININNFIYFKYNNYVKKKNVLSLKISLIKKIFLENLDNTNRDILLESCRIHNKIFCLSLEASKMDKNIQLDFVKMEIRNMLNNIDINKIKLLTSNNKVSYLSDDIKILMSATRSPLFLSFKTIKCNLKKYMYFNNPFKYHSDMFKSSHEIYFKKIPDIFSSGKFDINYKNKQLNDKILYYNSDLYLGKKSENILSDNLKKIDYFINKINEKSDLYDKEKSDIEFGQRNYIYKGRENSQLMNNEYDLNIKNRNSLKDIIYKMNKKEENEEKKQLIDKKYEDVSYIYKVNDDVRQDKLVIQIIYIFIHIFSEYKLFYNLFPYNIITNKYYNIDLNKSHNNMDSHNINIFVKNVKEEEKSTNNEKSENKRKFSFSFHLFKKKKVKNEKMKDKNRDINADTQKGDIDMNKDKLYTSRDLQNYGNMNYTVSNYINTNSKTIDISSIKQKKKKKKKFENFGAVIEVLPKTKSRHEIGRKYQNIIKFYHLKFSNIYIYIYALKNFISSLAAYSLMSFILQVKDRHNGNLLFDEYGNIVHIDFGYILNIYPGISINFELAPFKLTKEMIMLLTINNQRKQYFIFTYINLVVKGYLLLRQKSDWIISCIESLSNSEINCFKYNTIEKLKKRLNLDKNDNDASIFMINKIHQAYNNITTIMYDYIQNIQQGIQ</sequence>
<keyword evidence="4" id="KW-1133">Transmembrane helix</keyword>
<gene>
    <name evidence="6" type="ORF">YYC_05491</name>
</gene>
<dbReference type="OrthoDB" id="10264149at2759"/>
<feature type="transmembrane region" description="Helical" evidence="4">
    <location>
        <begin position="2016"/>
        <end position="2040"/>
    </location>
</feature>
<keyword evidence="2" id="KW-0418">Kinase</keyword>
<name>V7PCF2_PLAYE</name>
<dbReference type="PROSITE" id="PS00916">
    <property type="entry name" value="PI3_4_KINASE_2"/>
    <property type="match status" value="1"/>
</dbReference>
<keyword evidence="1" id="KW-0808">Transferase</keyword>
<dbReference type="InterPro" id="IPR015433">
    <property type="entry name" value="PI3/4_kinase"/>
</dbReference>
<feature type="region of interest" description="Disordered" evidence="3">
    <location>
        <begin position="3474"/>
        <end position="3517"/>
    </location>
</feature>
<feature type="transmembrane region" description="Helical" evidence="4">
    <location>
        <begin position="1635"/>
        <end position="1653"/>
    </location>
</feature>
<dbReference type="GO" id="GO:0046854">
    <property type="term" value="P:phosphatidylinositol phosphate biosynthetic process"/>
    <property type="evidence" value="ECO:0007669"/>
    <property type="project" value="InterPro"/>
</dbReference>
<dbReference type="GO" id="GO:0005737">
    <property type="term" value="C:cytoplasm"/>
    <property type="evidence" value="ECO:0007669"/>
    <property type="project" value="TreeGrafter"/>
</dbReference>
<dbReference type="Proteomes" id="UP000018538">
    <property type="component" value="Unassembled WGS sequence"/>
</dbReference>
<feature type="region of interest" description="Disordered" evidence="3">
    <location>
        <begin position="3537"/>
        <end position="3558"/>
    </location>
</feature>
<feature type="transmembrane region" description="Helical" evidence="4">
    <location>
        <begin position="163"/>
        <end position="180"/>
    </location>
</feature>
<feature type="transmembrane region" description="Helical" evidence="4">
    <location>
        <begin position="509"/>
        <end position="526"/>
    </location>
</feature>
<feature type="transmembrane region" description="Helical" evidence="4">
    <location>
        <begin position="2308"/>
        <end position="2325"/>
    </location>
</feature>
<evidence type="ECO:0000256" key="4">
    <source>
        <dbReference type="SAM" id="Phobius"/>
    </source>
</evidence>
<feature type="region of interest" description="Disordered" evidence="3">
    <location>
        <begin position="737"/>
        <end position="786"/>
    </location>
</feature>
<evidence type="ECO:0000256" key="2">
    <source>
        <dbReference type="ARBA" id="ARBA00022777"/>
    </source>
</evidence>
<dbReference type="SMART" id="SM00146">
    <property type="entry name" value="PI3Kc"/>
    <property type="match status" value="1"/>
</dbReference>
<dbReference type="InterPro" id="IPR011009">
    <property type="entry name" value="Kinase-like_dom_sf"/>
</dbReference>
<evidence type="ECO:0000259" key="5">
    <source>
        <dbReference type="PROSITE" id="PS50290"/>
    </source>
</evidence>
<feature type="transmembrane region" description="Helical" evidence="4">
    <location>
        <begin position="192"/>
        <end position="210"/>
    </location>
</feature>
<dbReference type="GO" id="GO:0016020">
    <property type="term" value="C:membrane"/>
    <property type="evidence" value="ECO:0007669"/>
    <property type="project" value="TreeGrafter"/>
</dbReference>
<evidence type="ECO:0000313" key="6">
    <source>
        <dbReference type="EMBL" id="ETB56670.1"/>
    </source>
</evidence>
<feature type="transmembrane region" description="Helical" evidence="4">
    <location>
        <begin position="97"/>
        <end position="121"/>
    </location>
</feature>
<proteinExistence type="predicted"/>
<evidence type="ECO:0000256" key="1">
    <source>
        <dbReference type="ARBA" id="ARBA00022679"/>
    </source>
</evidence>
<feature type="transmembrane region" description="Helical" evidence="4">
    <location>
        <begin position="133"/>
        <end position="151"/>
    </location>
</feature>
<protein>
    <recommendedName>
        <fullName evidence="5">PI3K/PI4K catalytic domain-containing protein</fullName>
    </recommendedName>
</protein>
<feature type="transmembrane region" description="Helical" evidence="4">
    <location>
        <begin position="1659"/>
        <end position="1676"/>
    </location>
</feature>
<feature type="transmembrane region" description="Helical" evidence="4">
    <location>
        <begin position="2079"/>
        <end position="2100"/>
    </location>
</feature>
<dbReference type="InterPro" id="IPR000403">
    <property type="entry name" value="PI3/4_kinase_cat_dom"/>
</dbReference>
<dbReference type="InterPro" id="IPR018936">
    <property type="entry name" value="PI3/4_kinase_CS"/>
</dbReference>
<keyword evidence="4" id="KW-0812">Transmembrane</keyword>
<keyword evidence="7" id="KW-1185">Reference proteome</keyword>
<feature type="transmembrane region" description="Helical" evidence="4">
    <location>
        <begin position="4506"/>
        <end position="4527"/>
    </location>
</feature>
<feature type="region of interest" description="Disordered" evidence="3">
    <location>
        <begin position="3394"/>
        <end position="3417"/>
    </location>
</feature>